<feature type="compositionally biased region" description="Polar residues" evidence="1">
    <location>
        <begin position="49"/>
        <end position="58"/>
    </location>
</feature>
<feature type="compositionally biased region" description="Polar residues" evidence="1">
    <location>
        <begin position="31"/>
        <end position="40"/>
    </location>
</feature>
<evidence type="ECO:0000313" key="2">
    <source>
        <dbReference type="EMBL" id="ONM29993.1"/>
    </source>
</evidence>
<evidence type="ECO:0000256" key="1">
    <source>
        <dbReference type="SAM" id="MobiDB-lite"/>
    </source>
</evidence>
<organism evidence="2">
    <name type="scientific">Zea mays</name>
    <name type="common">Maize</name>
    <dbReference type="NCBI Taxonomy" id="4577"/>
    <lineage>
        <taxon>Eukaryota</taxon>
        <taxon>Viridiplantae</taxon>
        <taxon>Streptophyta</taxon>
        <taxon>Embryophyta</taxon>
        <taxon>Tracheophyta</taxon>
        <taxon>Spermatophyta</taxon>
        <taxon>Magnoliopsida</taxon>
        <taxon>Liliopsida</taxon>
        <taxon>Poales</taxon>
        <taxon>Poaceae</taxon>
        <taxon>PACMAD clade</taxon>
        <taxon>Panicoideae</taxon>
        <taxon>Andropogonodae</taxon>
        <taxon>Andropogoneae</taxon>
        <taxon>Tripsacinae</taxon>
        <taxon>Zea</taxon>
    </lineage>
</organism>
<feature type="compositionally biased region" description="Polar residues" evidence="1">
    <location>
        <begin position="1"/>
        <end position="10"/>
    </location>
</feature>
<proteinExistence type="predicted"/>
<feature type="compositionally biased region" description="Basic and acidic residues" evidence="1">
    <location>
        <begin position="63"/>
        <end position="76"/>
    </location>
</feature>
<reference evidence="2" key="1">
    <citation type="submission" date="2015-12" db="EMBL/GenBank/DDBJ databases">
        <title>Update maize B73 reference genome by single molecule sequencing technologies.</title>
        <authorList>
            <consortium name="Maize Genome Sequencing Project"/>
            <person name="Ware D."/>
        </authorList>
    </citation>
    <scope>NUCLEOTIDE SEQUENCE [LARGE SCALE GENOMIC DNA]</scope>
    <source>
        <tissue evidence="2">Seedling</tissue>
    </source>
</reference>
<protein>
    <submittedName>
        <fullName evidence="2">Cyclin-related</fullName>
    </submittedName>
</protein>
<sequence length="140" mass="15674">MPISNLSSKDNAGAINTEGDKSTLGKRNGNHNEQNSSLGSAPSGEDLKSNNQNFQRSANAEPEQMHIRDTENGEFRFKAKTCTEPKGAFDRMDEKANTYAEVYIQNRKKPLLAIMPKSTMIWKAVTDIQKRAAQRTLLMR</sequence>
<name>A0A1D6MLA6_MAIZE</name>
<dbReference type="InParanoid" id="A0A1D6MLA6"/>
<dbReference type="AlphaFoldDB" id="A0A1D6MLA6"/>
<dbReference type="EMBL" id="CM007649">
    <property type="protein sequence ID" value="ONM29993.1"/>
    <property type="molecule type" value="Genomic_DNA"/>
</dbReference>
<gene>
    <name evidence="2" type="ORF">ZEAMMB73_Zm00001d039839</name>
</gene>
<dbReference type="ExpressionAtlas" id="A0A1D6MLA6">
    <property type="expression patterns" value="baseline and differential"/>
</dbReference>
<feature type="region of interest" description="Disordered" evidence="1">
    <location>
        <begin position="1"/>
        <end position="76"/>
    </location>
</feature>
<accession>A0A1D6MLA6</accession>